<reference evidence="3 4" key="1">
    <citation type="journal article" date="2012" name="Genome Biol.">
        <title>Genome and low-iron response of an oceanic diatom adapted to chronic iron limitation.</title>
        <authorList>
            <person name="Lommer M."/>
            <person name="Specht M."/>
            <person name="Roy A.S."/>
            <person name="Kraemer L."/>
            <person name="Andreson R."/>
            <person name="Gutowska M.A."/>
            <person name="Wolf J."/>
            <person name="Bergner S.V."/>
            <person name="Schilhabel M.B."/>
            <person name="Klostermeier U.C."/>
            <person name="Beiko R.G."/>
            <person name="Rosenstiel P."/>
            <person name="Hippler M."/>
            <person name="Laroche J."/>
        </authorList>
    </citation>
    <scope>NUCLEOTIDE SEQUENCE [LARGE SCALE GENOMIC DNA]</scope>
    <source>
        <strain evidence="3 4">CCMP1005</strain>
    </source>
</reference>
<evidence type="ECO:0000313" key="4">
    <source>
        <dbReference type="Proteomes" id="UP000266841"/>
    </source>
</evidence>
<protein>
    <submittedName>
        <fullName evidence="3">Uncharacterized protein</fullName>
    </submittedName>
</protein>
<dbReference type="AlphaFoldDB" id="K0T4A5"/>
<keyword evidence="4" id="KW-1185">Reference proteome</keyword>
<feature type="signal peptide" evidence="2">
    <location>
        <begin position="1"/>
        <end position="16"/>
    </location>
</feature>
<organism evidence="3 4">
    <name type="scientific">Thalassiosira oceanica</name>
    <name type="common">Marine diatom</name>
    <dbReference type="NCBI Taxonomy" id="159749"/>
    <lineage>
        <taxon>Eukaryota</taxon>
        <taxon>Sar</taxon>
        <taxon>Stramenopiles</taxon>
        <taxon>Ochrophyta</taxon>
        <taxon>Bacillariophyta</taxon>
        <taxon>Coscinodiscophyceae</taxon>
        <taxon>Thalassiosirophycidae</taxon>
        <taxon>Thalassiosirales</taxon>
        <taxon>Thalassiosiraceae</taxon>
        <taxon>Thalassiosira</taxon>
    </lineage>
</organism>
<sequence length="189" mass="19501">MKVAVGIFSLTASAAASAPTKNEQSSAVSSESKGASKDRSSRRRGLRNVEGSSAAFEEAERVAAETVDAGVLNVGTTASCPSQCGDLCGCFDGTAGDDVDCIGLTYNMCYPPTLDDNAESGDTAALVPCIAGAEGISAEDECYIAYCIYGCDPDATDDEYNKCVDACYDGEESTETDSTTVPSVLSEKK</sequence>
<keyword evidence="2" id="KW-0732">Signal</keyword>
<evidence type="ECO:0000256" key="1">
    <source>
        <dbReference type="SAM" id="MobiDB-lite"/>
    </source>
</evidence>
<name>K0T4A5_THAOC</name>
<feature type="chain" id="PRO_5003838224" evidence="2">
    <location>
        <begin position="17"/>
        <end position="189"/>
    </location>
</feature>
<feature type="region of interest" description="Disordered" evidence="1">
    <location>
        <begin position="15"/>
        <end position="52"/>
    </location>
</feature>
<evidence type="ECO:0000256" key="2">
    <source>
        <dbReference type="SAM" id="SignalP"/>
    </source>
</evidence>
<comment type="caution">
    <text evidence="3">The sequence shown here is derived from an EMBL/GenBank/DDBJ whole genome shotgun (WGS) entry which is preliminary data.</text>
</comment>
<accession>K0T4A5</accession>
<gene>
    <name evidence="3" type="ORF">THAOC_10680</name>
</gene>
<proteinExistence type="predicted"/>
<evidence type="ECO:0000313" key="3">
    <source>
        <dbReference type="EMBL" id="EJK68166.1"/>
    </source>
</evidence>
<dbReference type="EMBL" id="AGNL01011904">
    <property type="protein sequence ID" value="EJK68166.1"/>
    <property type="molecule type" value="Genomic_DNA"/>
</dbReference>
<dbReference type="Proteomes" id="UP000266841">
    <property type="component" value="Unassembled WGS sequence"/>
</dbReference>